<dbReference type="InterPro" id="IPR029063">
    <property type="entry name" value="SAM-dependent_MTases_sf"/>
</dbReference>
<evidence type="ECO:0000313" key="6">
    <source>
        <dbReference type="EMBL" id="KHE42981.1"/>
    </source>
</evidence>
<dbReference type="Proteomes" id="UP000030889">
    <property type="component" value="Unassembled WGS sequence"/>
</dbReference>
<dbReference type="Pfam" id="PF01209">
    <property type="entry name" value="Ubie_methyltran"/>
    <property type="match status" value="1"/>
</dbReference>
<dbReference type="RefSeq" id="WP_035471201.1">
    <property type="nucleotide sequence ID" value="NZ_JRGF01000001.1"/>
</dbReference>
<dbReference type="HAMAP" id="MF_01813">
    <property type="entry name" value="MenG_UbiE_methyltr"/>
    <property type="match status" value="1"/>
</dbReference>
<dbReference type="NCBIfam" id="TIGR01934">
    <property type="entry name" value="MenG_MenH_UbiE"/>
    <property type="match status" value="1"/>
</dbReference>
<feature type="binding site" evidence="5">
    <location>
        <position position="79"/>
    </location>
    <ligand>
        <name>S-adenosyl-L-methionine</name>
        <dbReference type="ChEBI" id="CHEBI:59789"/>
    </ligand>
</feature>
<comment type="function">
    <text evidence="5">Methyltransferase required for the conversion of demethylmenaquinol (DMKH2) to menaquinol (MKH2).</text>
</comment>
<evidence type="ECO:0000313" key="7">
    <source>
        <dbReference type="Proteomes" id="UP000030889"/>
    </source>
</evidence>
<evidence type="ECO:0000256" key="1">
    <source>
        <dbReference type="ARBA" id="ARBA00022428"/>
    </source>
</evidence>
<comment type="caution">
    <text evidence="6">The sequence shown here is derived from an EMBL/GenBank/DDBJ whole genome shotgun (WGS) entry which is preliminary data.</text>
</comment>
<feature type="binding site" evidence="5">
    <location>
        <begin position="107"/>
        <end position="108"/>
    </location>
    <ligand>
        <name>S-adenosyl-L-methionine</name>
        <dbReference type="ChEBI" id="CHEBI:59789"/>
    </ligand>
</feature>
<keyword evidence="7" id="KW-1185">Reference proteome</keyword>
<evidence type="ECO:0000256" key="3">
    <source>
        <dbReference type="ARBA" id="ARBA00022679"/>
    </source>
</evidence>
<dbReference type="Gene3D" id="3.40.50.150">
    <property type="entry name" value="Vaccinia Virus protein VP39"/>
    <property type="match status" value="1"/>
</dbReference>
<keyword evidence="2 5" id="KW-0489">Methyltransferase</keyword>
<dbReference type="GO" id="GO:0032259">
    <property type="term" value="P:methylation"/>
    <property type="evidence" value="ECO:0007669"/>
    <property type="project" value="UniProtKB-KW"/>
</dbReference>
<gene>
    <name evidence="5" type="primary">menG</name>
    <name evidence="6" type="ORF">LG35_00500</name>
</gene>
<proteinExistence type="inferred from homology"/>
<keyword evidence="6" id="KW-0830">Ubiquinone</keyword>
<protein>
    <recommendedName>
        <fullName evidence="5">Demethylmenaquinone methyltransferase</fullName>
        <ecNumber evidence="5">2.1.1.163</ecNumber>
    </recommendedName>
</protein>
<evidence type="ECO:0000256" key="5">
    <source>
        <dbReference type="HAMAP-Rule" id="MF_01813"/>
    </source>
</evidence>
<dbReference type="PROSITE" id="PS51608">
    <property type="entry name" value="SAM_MT_UBIE"/>
    <property type="match status" value="1"/>
</dbReference>
<comment type="catalytic activity">
    <reaction evidence="5">
        <text>a 2-demethylmenaquinol + S-adenosyl-L-methionine = a menaquinol + S-adenosyl-L-homocysteine + H(+)</text>
        <dbReference type="Rhea" id="RHEA:42640"/>
        <dbReference type="Rhea" id="RHEA-COMP:9539"/>
        <dbReference type="Rhea" id="RHEA-COMP:9563"/>
        <dbReference type="ChEBI" id="CHEBI:15378"/>
        <dbReference type="ChEBI" id="CHEBI:18151"/>
        <dbReference type="ChEBI" id="CHEBI:55437"/>
        <dbReference type="ChEBI" id="CHEBI:57856"/>
        <dbReference type="ChEBI" id="CHEBI:59789"/>
        <dbReference type="EC" id="2.1.1.163"/>
    </reaction>
</comment>
<sequence>MEENSKKTRVREMFDSIAPRYDLLNHLLSFGVDRLWRRRMVGVVAAGTPAAILDVAAGTGDVAVALARRLPAARITGIDLSGEMLAVGRGKVARRGLCDRIELVQGDAEQLPFPDGTFDAVTIGFGIRNFGSIEAGLAEAFRVLRPGGRLCILEFSTPRGRCFGPLYRFYFHRILPLVGRLISKDDSAYTYLPESVDHFPDNLLFLRLMGQAGFAACRSRRQMRGIAYIYEGRKE</sequence>
<evidence type="ECO:0000256" key="2">
    <source>
        <dbReference type="ARBA" id="ARBA00022603"/>
    </source>
</evidence>
<dbReference type="PANTHER" id="PTHR43591:SF24">
    <property type="entry name" value="2-METHOXY-6-POLYPRENYL-1,4-BENZOQUINOL METHYLASE, MITOCHONDRIAL"/>
    <property type="match status" value="1"/>
</dbReference>
<organism evidence="6 7">
    <name type="scientific">Alistipes inops</name>
    <dbReference type="NCBI Taxonomy" id="1501391"/>
    <lineage>
        <taxon>Bacteria</taxon>
        <taxon>Pseudomonadati</taxon>
        <taxon>Bacteroidota</taxon>
        <taxon>Bacteroidia</taxon>
        <taxon>Bacteroidales</taxon>
        <taxon>Rikenellaceae</taxon>
        <taxon>Alistipes</taxon>
    </lineage>
</organism>
<accession>A0ABR4YL53</accession>
<dbReference type="EC" id="2.1.1.163" evidence="5"/>
<dbReference type="CDD" id="cd02440">
    <property type="entry name" value="AdoMet_MTases"/>
    <property type="match status" value="1"/>
</dbReference>
<evidence type="ECO:0000256" key="4">
    <source>
        <dbReference type="ARBA" id="ARBA00022691"/>
    </source>
</evidence>
<dbReference type="InterPro" id="IPR023576">
    <property type="entry name" value="UbiE/COQ5_MeTrFase_CS"/>
</dbReference>
<keyword evidence="3 5" id="KW-0808">Transferase</keyword>
<keyword evidence="1 5" id="KW-0474">Menaquinone biosynthesis</keyword>
<dbReference type="SUPFAM" id="SSF53335">
    <property type="entry name" value="S-adenosyl-L-methionine-dependent methyltransferases"/>
    <property type="match status" value="1"/>
</dbReference>
<keyword evidence="4 5" id="KW-0949">S-adenosyl-L-methionine</keyword>
<comment type="similarity">
    <text evidence="5">Belongs to the class I-like SAM-binding methyltransferase superfamily. MenG/UbiE family.</text>
</comment>
<feature type="binding site" evidence="5">
    <location>
        <position position="59"/>
    </location>
    <ligand>
        <name>S-adenosyl-L-methionine</name>
        <dbReference type="ChEBI" id="CHEBI:59789"/>
    </ligand>
</feature>
<dbReference type="NCBIfam" id="NF001244">
    <property type="entry name" value="PRK00216.1-5"/>
    <property type="match status" value="1"/>
</dbReference>
<dbReference type="EMBL" id="JRGF01000001">
    <property type="protein sequence ID" value="KHE42981.1"/>
    <property type="molecule type" value="Genomic_DNA"/>
</dbReference>
<dbReference type="PROSITE" id="PS01183">
    <property type="entry name" value="UBIE_1"/>
    <property type="match status" value="1"/>
</dbReference>
<comment type="pathway">
    <text evidence="5">Quinol/quinone metabolism; menaquinone biosynthesis; menaquinol from 1,4-dihydroxy-2-naphthoate: step 2/2.</text>
</comment>
<dbReference type="InterPro" id="IPR004033">
    <property type="entry name" value="UbiE/COQ5_MeTrFase"/>
</dbReference>
<name>A0ABR4YL53_9BACT</name>
<comment type="caution">
    <text evidence="5">Lacks conserved residue(s) required for the propagation of feature annotation.</text>
</comment>
<dbReference type="PANTHER" id="PTHR43591">
    <property type="entry name" value="METHYLTRANSFERASE"/>
    <property type="match status" value="1"/>
</dbReference>
<dbReference type="GO" id="GO:0008168">
    <property type="term" value="F:methyltransferase activity"/>
    <property type="evidence" value="ECO:0007669"/>
    <property type="project" value="UniProtKB-KW"/>
</dbReference>
<reference evidence="6 7" key="1">
    <citation type="submission" date="2014-09" db="EMBL/GenBank/DDBJ databases">
        <title>Alistipes sp. 627, sp. nov., a novel member of the family Rikenellaceae isolated from human faeces.</title>
        <authorList>
            <person name="Shkoporov A.N."/>
            <person name="Chaplin A.V."/>
            <person name="Motuzova O.V."/>
            <person name="Kafarskaia L.I."/>
            <person name="Khokhlova E.V."/>
            <person name="Efimov B.A."/>
        </authorList>
    </citation>
    <scope>NUCLEOTIDE SEQUENCE [LARGE SCALE GENOMIC DNA]</scope>
    <source>
        <strain evidence="6 7">627</strain>
    </source>
</reference>
<dbReference type="PROSITE" id="PS01184">
    <property type="entry name" value="UBIE_2"/>
    <property type="match status" value="1"/>
</dbReference>